<dbReference type="STRING" id="246437.L8Y909"/>
<evidence type="ECO:0000313" key="9">
    <source>
        <dbReference type="Proteomes" id="UP000011518"/>
    </source>
</evidence>
<feature type="domain" description="NOD1/2 winged helix" evidence="7">
    <location>
        <begin position="228"/>
        <end position="281"/>
    </location>
</feature>
<dbReference type="Proteomes" id="UP000011518">
    <property type="component" value="Unassembled WGS sequence"/>
</dbReference>
<dbReference type="Gene3D" id="3.80.10.10">
    <property type="entry name" value="Ribonuclease Inhibitor"/>
    <property type="match status" value="1"/>
</dbReference>
<evidence type="ECO:0000259" key="5">
    <source>
        <dbReference type="Pfam" id="PF05729"/>
    </source>
</evidence>
<dbReference type="Pfam" id="PF17779">
    <property type="entry name" value="WHD_NOD2"/>
    <property type="match status" value="1"/>
</dbReference>
<reference evidence="9" key="2">
    <citation type="journal article" date="2013" name="Nat. Commun.">
        <title>Genome of the Chinese tree shrew.</title>
        <authorList>
            <person name="Fan Y."/>
            <person name="Huang Z.Y."/>
            <person name="Cao C.C."/>
            <person name="Chen C.S."/>
            <person name="Chen Y.X."/>
            <person name="Fan D.D."/>
            <person name="He J."/>
            <person name="Hou H.L."/>
            <person name="Hu L."/>
            <person name="Hu X.T."/>
            <person name="Jiang X.T."/>
            <person name="Lai R."/>
            <person name="Lang Y.S."/>
            <person name="Liang B."/>
            <person name="Liao S.G."/>
            <person name="Mu D."/>
            <person name="Ma Y.Y."/>
            <person name="Niu Y.Y."/>
            <person name="Sun X.Q."/>
            <person name="Xia J.Q."/>
            <person name="Xiao J."/>
            <person name="Xiong Z.Q."/>
            <person name="Xu L."/>
            <person name="Yang L."/>
            <person name="Zhang Y."/>
            <person name="Zhao W."/>
            <person name="Zhao X.D."/>
            <person name="Zheng Y.T."/>
            <person name="Zhou J.M."/>
            <person name="Zhu Y.B."/>
            <person name="Zhang G.J."/>
            <person name="Wang J."/>
            <person name="Yao Y.G."/>
        </authorList>
    </citation>
    <scope>NUCLEOTIDE SEQUENCE [LARGE SCALE GENOMIC DNA]</scope>
</reference>
<dbReference type="InterPro" id="IPR032675">
    <property type="entry name" value="LRR_dom_sf"/>
</dbReference>
<evidence type="ECO:0000256" key="3">
    <source>
        <dbReference type="ARBA" id="ARBA00022741"/>
    </source>
</evidence>
<reference evidence="9" key="1">
    <citation type="submission" date="2012-07" db="EMBL/GenBank/DDBJ databases">
        <title>Genome of the Chinese tree shrew, a rising model animal genetically related to primates.</title>
        <authorList>
            <person name="Zhang G."/>
            <person name="Fan Y."/>
            <person name="Yao Y."/>
            <person name="Huang Z."/>
        </authorList>
    </citation>
    <scope>NUCLEOTIDE SEQUENCE [LARGE SCALE GENOMIC DNA]</scope>
</reference>
<dbReference type="SUPFAM" id="SSF52047">
    <property type="entry name" value="RNI-like"/>
    <property type="match status" value="1"/>
</dbReference>
<dbReference type="EMBL" id="KB365142">
    <property type="protein sequence ID" value="ELV11450.1"/>
    <property type="molecule type" value="Genomic_DNA"/>
</dbReference>
<keyword evidence="2" id="KW-0677">Repeat</keyword>
<dbReference type="InterPro" id="IPR041075">
    <property type="entry name" value="NOD1/2_WH"/>
</dbReference>
<gene>
    <name evidence="8" type="ORF">TREES_T100017423</name>
</gene>
<dbReference type="GO" id="GO:0005737">
    <property type="term" value="C:cytoplasm"/>
    <property type="evidence" value="ECO:0007669"/>
    <property type="project" value="TreeGrafter"/>
</dbReference>
<dbReference type="PANTHER" id="PTHR45690">
    <property type="entry name" value="NACHT, LRR AND PYD DOMAINS-CONTAINING PROTEIN 12"/>
    <property type="match status" value="1"/>
</dbReference>
<proteinExistence type="predicted"/>
<sequence length="542" mass="62420">MLAWSENTLYQDTFQYVFYLSCREVKQLTATSLAELISREWPNSSAPIAEIMFQPERLLFIIDSFEELKCDLDEPESNLHNDWMEKQPVRVLLSSLLRKKMLSESSLLIAATHEYPREVEGRLECPEIKTLMGFTEADRKLYFCCLFQDRNKAMEAFHFVRENDHLFSMCQIPLLCWIVCTSLKQEMEKGRDLALACRRSTSLFASFIFNLFTSSGARRTRQQSQGLLISLCSLAAEGMWTDTSAFSEDDLRRNGIADPDIPMLLGVKVLKRREDESSYTFIHMRVQEFCAAMFYLLKSHSDHPHPAVGCAEALLFNYLKTVKTHWILLGCFVFGLLNEKEQQRLDAFFGFQLSQKIKQQYYQYLKSLAEREDLKRQVDFLALFYCLFEMQNEDFIRQAMHFLQDVNFSIADNSDLVVSAYCLKYCSGLKKLQFSIQNVFQETNGHSCMLANCGLTSDDCQVFSSVLNSSKKLKHLNVSYNYLHEGVCQLCKSLCHPDCALEVLICKTLRRLNLVQNALDHSGVAVLCEALRHPECALEVLG</sequence>
<dbReference type="InParanoid" id="L8Y909"/>
<dbReference type="PANTHER" id="PTHR45690:SF6">
    <property type="entry name" value="NACHT, LRR AND PYD DOMAINS-CONTAINING PROTEIN 4"/>
    <property type="match status" value="1"/>
</dbReference>
<protein>
    <submittedName>
        <fullName evidence="8">NACHT, LRR and PYD domains-containing protein 4</fullName>
    </submittedName>
</protein>
<evidence type="ECO:0000259" key="7">
    <source>
        <dbReference type="Pfam" id="PF17779"/>
    </source>
</evidence>
<evidence type="ECO:0000256" key="2">
    <source>
        <dbReference type="ARBA" id="ARBA00022737"/>
    </source>
</evidence>
<dbReference type="FunCoup" id="L8Y909">
    <property type="interactions" value="345"/>
</dbReference>
<dbReference type="Pfam" id="PF05729">
    <property type="entry name" value="NACHT"/>
    <property type="match status" value="1"/>
</dbReference>
<organism evidence="8 9">
    <name type="scientific">Tupaia chinensis</name>
    <name type="common">Chinese tree shrew</name>
    <name type="synonym">Tupaia belangeri chinensis</name>
    <dbReference type="NCBI Taxonomy" id="246437"/>
    <lineage>
        <taxon>Eukaryota</taxon>
        <taxon>Metazoa</taxon>
        <taxon>Chordata</taxon>
        <taxon>Craniata</taxon>
        <taxon>Vertebrata</taxon>
        <taxon>Euteleostomi</taxon>
        <taxon>Mammalia</taxon>
        <taxon>Eutheria</taxon>
        <taxon>Euarchontoglires</taxon>
        <taxon>Scandentia</taxon>
        <taxon>Tupaiidae</taxon>
        <taxon>Tupaia</taxon>
    </lineage>
</organism>
<evidence type="ECO:0000259" key="6">
    <source>
        <dbReference type="Pfam" id="PF17776"/>
    </source>
</evidence>
<dbReference type="GO" id="GO:0050727">
    <property type="term" value="P:regulation of inflammatory response"/>
    <property type="evidence" value="ECO:0007669"/>
    <property type="project" value="TreeGrafter"/>
</dbReference>
<keyword evidence="9" id="KW-1185">Reference proteome</keyword>
<evidence type="ECO:0000256" key="1">
    <source>
        <dbReference type="ARBA" id="ARBA00022614"/>
    </source>
</evidence>
<evidence type="ECO:0000313" key="8">
    <source>
        <dbReference type="EMBL" id="ELV11450.1"/>
    </source>
</evidence>
<dbReference type="Pfam" id="PF17776">
    <property type="entry name" value="NLRC4_HD2"/>
    <property type="match status" value="1"/>
</dbReference>
<dbReference type="InterPro" id="IPR027417">
    <property type="entry name" value="P-loop_NTPase"/>
</dbReference>
<name>L8Y909_TUPCH</name>
<feature type="domain" description="NACHT LRR and PYD" evidence="6">
    <location>
        <begin position="283"/>
        <end position="398"/>
    </location>
</feature>
<dbReference type="InterPro" id="IPR050637">
    <property type="entry name" value="NLRP_innate_immun_reg"/>
</dbReference>
<dbReference type="InterPro" id="IPR007111">
    <property type="entry name" value="NACHT_NTPase"/>
</dbReference>
<dbReference type="Gene3D" id="3.40.50.300">
    <property type="entry name" value="P-loop containing nucleotide triphosphate hydrolases"/>
    <property type="match status" value="1"/>
</dbReference>
<dbReference type="InterPro" id="IPR041267">
    <property type="entry name" value="NLRP_HD2"/>
</dbReference>
<keyword evidence="1" id="KW-0433">Leucine-rich repeat</keyword>
<accession>L8Y909</accession>
<feature type="domain" description="NACHT" evidence="5">
    <location>
        <begin position="1"/>
        <end position="149"/>
    </location>
</feature>
<evidence type="ECO:0000256" key="4">
    <source>
        <dbReference type="ARBA" id="ARBA00022840"/>
    </source>
</evidence>
<dbReference type="GO" id="GO:0005524">
    <property type="term" value="F:ATP binding"/>
    <property type="evidence" value="ECO:0007669"/>
    <property type="project" value="UniProtKB-KW"/>
</dbReference>
<dbReference type="SMART" id="SM00368">
    <property type="entry name" value="LRR_RI"/>
    <property type="match status" value="2"/>
</dbReference>
<keyword evidence="4" id="KW-0067">ATP-binding</keyword>
<keyword evidence="3" id="KW-0547">Nucleotide-binding</keyword>
<dbReference type="AlphaFoldDB" id="L8Y909"/>